<accession>A0AAU9KQP6</accession>
<proteinExistence type="predicted"/>
<dbReference type="Proteomes" id="UP001160483">
    <property type="component" value="Unassembled WGS sequence"/>
</dbReference>
<gene>
    <name evidence="1" type="ORF">PBS003_LOCUS2480</name>
</gene>
<name>A0AAU9KQP6_9STRA</name>
<evidence type="ECO:0000313" key="2">
    <source>
        <dbReference type="Proteomes" id="UP001160483"/>
    </source>
</evidence>
<dbReference type="AlphaFoldDB" id="A0AAU9KQP6"/>
<comment type="caution">
    <text evidence="1">The sequence shown here is derived from an EMBL/GenBank/DDBJ whole genome shotgun (WGS) entry which is preliminary data.</text>
</comment>
<protein>
    <recommendedName>
        <fullName evidence="3">Extracellular membrane protein CFEM domain-containing protein</fullName>
    </recommendedName>
</protein>
<reference evidence="1" key="1">
    <citation type="submission" date="2021-11" db="EMBL/GenBank/DDBJ databases">
        <authorList>
            <person name="Islam A."/>
            <person name="Islam S."/>
            <person name="Flora M.S."/>
            <person name="Rahman M."/>
            <person name="Ziaur R.M."/>
            <person name="Epstein J.H."/>
            <person name="Hassan M."/>
            <person name="Klassen M."/>
            <person name="Woodard K."/>
            <person name="Webb A."/>
            <person name="Webby R.J."/>
            <person name="El Zowalaty M.E."/>
        </authorList>
    </citation>
    <scope>NUCLEOTIDE SEQUENCE</scope>
    <source>
        <strain evidence="1">Pbs3</strain>
    </source>
</reference>
<organism evidence="1 2">
    <name type="scientific">Peronospora belbahrii</name>
    <dbReference type="NCBI Taxonomy" id="622444"/>
    <lineage>
        <taxon>Eukaryota</taxon>
        <taxon>Sar</taxon>
        <taxon>Stramenopiles</taxon>
        <taxon>Oomycota</taxon>
        <taxon>Peronosporomycetes</taxon>
        <taxon>Peronosporales</taxon>
        <taxon>Peronosporaceae</taxon>
        <taxon>Peronospora</taxon>
    </lineage>
</organism>
<dbReference type="EMBL" id="CAKKTJ010000131">
    <property type="protein sequence ID" value="CAH0475670.1"/>
    <property type="molecule type" value="Genomic_DNA"/>
</dbReference>
<sequence length="98" mass="10342">MEFADAHLNKAVALACNPLGKGDCALVKSPHFGMACALKDSCDGRHCYDAPGPSRSWQRSERDVAVDVPRAAEVNAMLESASGIDEVELKVASSGLQP</sequence>
<evidence type="ECO:0000313" key="1">
    <source>
        <dbReference type="EMBL" id="CAH0475670.1"/>
    </source>
</evidence>
<evidence type="ECO:0008006" key="3">
    <source>
        <dbReference type="Google" id="ProtNLM"/>
    </source>
</evidence>